<dbReference type="Pfam" id="PF12698">
    <property type="entry name" value="ABC2_membrane_3"/>
    <property type="match status" value="1"/>
</dbReference>
<keyword evidence="2 5" id="KW-0812">Transmembrane</keyword>
<feature type="transmembrane region" description="Helical" evidence="5">
    <location>
        <begin position="28"/>
        <end position="47"/>
    </location>
</feature>
<dbReference type="InterPro" id="IPR047817">
    <property type="entry name" value="ABC2_TM_bact-type"/>
</dbReference>
<dbReference type="Proteomes" id="UP000231019">
    <property type="component" value="Unassembled WGS sequence"/>
</dbReference>
<evidence type="ECO:0000256" key="5">
    <source>
        <dbReference type="RuleBase" id="RU361157"/>
    </source>
</evidence>
<keyword evidence="5" id="KW-1003">Cell membrane</keyword>
<dbReference type="InterPro" id="IPR000412">
    <property type="entry name" value="ABC_2_transport"/>
</dbReference>
<evidence type="ECO:0000313" key="7">
    <source>
        <dbReference type="EMBL" id="PIW18234.1"/>
    </source>
</evidence>
<evidence type="ECO:0000256" key="3">
    <source>
        <dbReference type="ARBA" id="ARBA00022989"/>
    </source>
</evidence>
<keyword evidence="4 5" id="KW-0472">Membrane</keyword>
<name>A0A2M7G836_9BACT</name>
<organism evidence="7 8">
    <name type="scientific">bacterium (Candidatus Blackallbacteria) CG17_big_fil_post_rev_8_21_14_2_50_48_46</name>
    <dbReference type="NCBI Taxonomy" id="2014261"/>
    <lineage>
        <taxon>Bacteria</taxon>
        <taxon>Candidatus Blackallbacteria</taxon>
    </lineage>
</organism>
<dbReference type="GO" id="GO:0140359">
    <property type="term" value="F:ABC-type transporter activity"/>
    <property type="evidence" value="ECO:0007669"/>
    <property type="project" value="InterPro"/>
</dbReference>
<feature type="transmembrane region" description="Helical" evidence="5">
    <location>
        <begin position="323"/>
        <end position="348"/>
    </location>
</feature>
<protein>
    <recommendedName>
        <fullName evidence="5">Transport permease protein</fullName>
    </recommendedName>
</protein>
<dbReference type="PROSITE" id="PS51012">
    <property type="entry name" value="ABC_TM2"/>
    <property type="match status" value="1"/>
</dbReference>
<proteinExistence type="inferred from homology"/>
<dbReference type="EMBL" id="PFFQ01000013">
    <property type="protein sequence ID" value="PIW18234.1"/>
    <property type="molecule type" value="Genomic_DNA"/>
</dbReference>
<evidence type="ECO:0000256" key="4">
    <source>
        <dbReference type="ARBA" id="ARBA00023136"/>
    </source>
</evidence>
<feature type="transmembrane region" description="Helical" evidence="5">
    <location>
        <begin position="238"/>
        <end position="260"/>
    </location>
</feature>
<dbReference type="InterPro" id="IPR052902">
    <property type="entry name" value="ABC-2_transporter"/>
</dbReference>
<dbReference type="PANTHER" id="PTHR43027:SF2">
    <property type="entry name" value="TRANSPORT PERMEASE PROTEIN"/>
    <property type="match status" value="1"/>
</dbReference>
<dbReference type="GO" id="GO:0043190">
    <property type="term" value="C:ATP-binding cassette (ABC) transporter complex"/>
    <property type="evidence" value="ECO:0007669"/>
    <property type="project" value="InterPro"/>
</dbReference>
<evidence type="ECO:0000256" key="2">
    <source>
        <dbReference type="ARBA" id="ARBA00022692"/>
    </source>
</evidence>
<evidence type="ECO:0000259" key="6">
    <source>
        <dbReference type="PROSITE" id="PS51012"/>
    </source>
</evidence>
<dbReference type="AlphaFoldDB" id="A0A2M7G836"/>
<evidence type="ECO:0000313" key="8">
    <source>
        <dbReference type="Proteomes" id="UP000231019"/>
    </source>
</evidence>
<feature type="transmembrane region" description="Helical" evidence="5">
    <location>
        <begin position="159"/>
        <end position="182"/>
    </location>
</feature>
<evidence type="ECO:0000256" key="1">
    <source>
        <dbReference type="ARBA" id="ARBA00004141"/>
    </source>
</evidence>
<comment type="caution">
    <text evidence="7">The sequence shown here is derived from an EMBL/GenBank/DDBJ whole genome shotgun (WGS) entry which is preliminary data.</text>
</comment>
<reference evidence="7 8" key="1">
    <citation type="submission" date="2017-09" db="EMBL/GenBank/DDBJ databases">
        <title>Depth-based differentiation of microbial function through sediment-hosted aquifers and enrichment of novel symbionts in the deep terrestrial subsurface.</title>
        <authorList>
            <person name="Probst A.J."/>
            <person name="Ladd B."/>
            <person name="Jarett J.K."/>
            <person name="Geller-Mcgrath D.E."/>
            <person name="Sieber C.M."/>
            <person name="Emerson J.B."/>
            <person name="Anantharaman K."/>
            <person name="Thomas B.C."/>
            <person name="Malmstrom R."/>
            <person name="Stieglmeier M."/>
            <person name="Klingl A."/>
            <person name="Woyke T."/>
            <person name="Ryan C.M."/>
            <person name="Banfield J.F."/>
        </authorList>
    </citation>
    <scope>NUCLEOTIDE SEQUENCE [LARGE SCALE GENOMIC DNA]</scope>
    <source>
        <strain evidence="7">CG17_big_fil_post_rev_8_21_14_2_50_48_46</strain>
    </source>
</reference>
<dbReference type="PRINTS" id="PR00164">
    <property type="entry name" value="ABC2TRNSPORT"/>
</dbReference>
<gene>
    <name evidence="7" type="ORF">COW36_05555</name>
</gene>
<accession>A0A2M7G836</accession>
<dbReference type="PANTHER" id="PTHR43027">
    <property type="entry name" value="DOXORUBICIN RESISTANCE ABC TRANSPORTER PERMEASE PROTEIN DRRC-RELATED"/>
    <property type="match status" value="1"/>
</dbReference>
<dbReference type="InterPro" id="IPR013525">
    <property type="entry name" value="ABC2_TM"/>
</dbReference>
<keyword evidence="3 5" id="KW-1133">Transmembrane helix</keyword>
<comment type="similarity">
    <text evidence="5">Belongs to the ABC-2 integral membrane protein family.</text>
</comment>
<keyword evidence="5" id="KW-0813">Transport</keyword>
<comment type="subcellular location">
    <subcellularLocation>
        <location evidence="5">Cell membrane</location>
        <topology evidence="5">Multi-pass membrane protein</topology>
    </subcellularLocation>
    <subcellularLocation>
        <location evidence="1">Membrane</location>
        <topology evidence="1">Multi-pass membrane protein</topology>
    </subcellularLocation>
</comment>
<feature type="transmembrane region" description="Helical" evidence="5">
    <location>
        <begin position="272"/>
        <end position="290"/>
    </location>
</feature>
<feature type="transmembrane region" description="Helical" evidence="5">
    <location>
        <begin position="212"/>
        <end position="232"/>
    </location>
</feature>
<sequence>MNKFSKSFERFWSIFVARNYEFIRDRGTLAWSFLFPFLMLVGFSFTFDREHPPAQAKIGLVGSQSVQWQATLKTLPLIEVVLIENLEQARDKLAHHKLDLVLDTSPQPPVYFLSETSPKSSVAEKLVIRELEVREARPPPPPLFRRETLKGLEVPYLDWFFPGMLGMNIMFSAVFGVGYVIVRYRKNGMLKRLSATPLTAFEFLAAQLSSRLFLIICNTLILFGGSLLLFHFEVRGSWLALVLLFILGSTSLISLGLVVAARTESEELAGGLINLLTWPMMFFSEVWFSLEGAPEWLQKLALLFPLTHMIRGMRQVMNDGAGLAQVSGTLLLLLSMTLVFLSLGASLFRWRKV</sequence>
<feature type="domain" description="ABC transmembrane type-2" evidence="6">
    <location>
        <begin position="109"/>
        <end position="351"/>
    </location>
</feature>